<accession>A0A6I3XD02</accession>
<dbReference type="GO" id="GO:0016747">
    <property type="term" value="F:acyltransferase activity, transferring groups other than amino-acyl groups"/>
    <property type="evidence" value="ECO:0007669"/>
    <property type="project" value="InterPro"/>
</dbReference>
<evidence type="ECO:0000313" key="4">
    <source>
        <dbReference type="Proteomes" id="UP000431684"/>
    </source>
</evidence>
<feature type="transmembrane region" description="Helical" evidence="1">
    <location>
        <begin position="262"/>
        <end position="283"/>
    </location>
</feature>
<reference evidence="3 4" key="1">
    <citation type="submission" date="2019-11" db="EMBL/GenBank/DDBJ databases">
        <title>Draft Genome Sequences of Six Type Strains of the Genus Massilia.</title>
        <authorList>
            <person name="Miess H."/>
            <person name="Frediansyah A."/>
            <person name="Goeker M."/>
            <person name="Gross H."/>
        </authorList>
    </citation>
    <scope>NUCLEOTIDE SEQUENCE [LARGE SCALE GENOMIC DNA]</scope>
    <source>
        <strain evidence="3 4">DSM 17513</strain>
    </source>
</reference>
<evidence type="ECO:0000259" key="2">
    <source>
        <dbReference type="Pfam" id="PF01757"/>
    </source>
</evidence>
<sequence length="376" mass="42311">MLMECPVYVVQPVGHPVHRRRRCFLYLFATCRVKIYHVAMSISAQINPTPAVSGSSKLHERNVSLDFLKLALACMVVSLHVGIFYDVSPVLGFLTGEGIFRIAVPIFLIINGYYFFPVLQRNGARGWFSRIGGLYLFWSAVYLFFWVPEIDPTVSGLIKAVRILAVGYYHLWYVAGMIGAGLLVLAFRRLPGYLVLAAALLLYVAGVGIQYAGNYHVFTNTQLDRFANITWIHRNFLFLSFPFFYIGYFISETQLHRKFTVLQMMCVSAAGLGLLVLEAYFNFGNYRNDGSVDNYMALLLVCPAIFIGIFNMKIHGSGGHVALYSSAIYFVHILVLYALRPFLDIGSTLMAIVVLLVSIIVASALVRLSRKFRFIL</sequence>
<proteinExistence type="predicted"/>
<feature type="transmembrane region" description="Helical" evidence="1">
    <location>
        <begin position="321"/>
        <end position="339"/>
    </location>
</feature>
<comment type="caution">
    <text evidence="3">The sequence shown here is derived from an EMBL/GenBank/DDBJ whole genome shotgun (WGS) entry which is preliminary data.</text>
</comment>
<feature type="transmembrane region" description="Helical" evidence="1">
    <location>
        <begin position="193"/>
        <end position="212"/>
    </location>
</feature>
<evidence type="ECO:0000256" key="1">
    <source>
        <dbReference type="SAM" id="Phobius"/>
    </source>
</evidence>
<feature type="domain" description="Acyltransferase 3" evidence="2">
    <location>
        <begin position="63"/>
        <end position="365"/>
    </location>
</feature>
<feature type="transmembrane region" description="Helical" evidence="1">
    <location>
        <begin position="232"/>
        <end position="250"/>
    </location>
</feature>
<dbReference type="Proteomes" id="UP000431684">
    <property type="component" value="Unassembled WGS sequence"/>
</dbReference>
<feature type="transmembrane region" description="Helical" evidence="1">
    <location>
        <begin position="167"/>
        <end position="186"/>
    </location>
</feature>
<feature type="transmembrane region" description="Helical" evidence="1">
    <location>
        <begin position="128"/>
        <end position="147"/>
    </location>
</feature>
<dbReference type="AlphaFoldDB" id="A0A6I3XD02"/>
<feature type="transmembrane region" description="Helical" evidence="1">
    <location>
        <begin position="67"/>
        <end position="87"/>
    </location>
</feature>
<organism evidence="3 4">
    <name type="scientific">Pseudoduganella dura</name>
    <dbReference type="NCBI Taxonomy" id="321982"/>
    <lineage>
        <taxon>Bacteria</taxon>
        <taxon>Pseudomonadati</taxon>
        <taxon>Pseudomonadota</taxon>
        <taxon>Betaproteobacteria</taxon>
        <taxon>Burkholderiales</taxon>
        <taxon>Oxalobacteraceae</taxon>
        <taxon>Telluria group</taxon>
        <taxon>Pseudoduganella</taxon>
    </lineage>
</organism>
<dbReference type="InterPro" id="IPR002656">
    <property type="entry name" value="Acyl_transf_3_dom"/>
</dbReference>
<keyword evidence="4" id="KW-1185">Reference proteome</keyword>
<gene>
    <name evidence="3" type="ORF">GJV26_06115</name>
</gene>
<dbReference type="OrthoDB" id="265992at2"/>
<keyword evidence="1" id="KW-0812">Transmembrane</keyword>
<keyword evidence="1" id="KW-0472">Membrane</keyword>
<name>A0A6I3XD02_9BURK</name>
<keyword evidence="1" id="KW-1133">Transmembrane helix</keyword>
<evidence type="ECO:0000313" key="3">
    <source>
        <dbReference type="EMBL" id="MUI12053.1"/>
    </source>
</evidence>
<dbReference type="Pfam" id="PF01757">
    <property type="entry name" value="Acyl_transf_3"/>
    <property type="match status" value="1"/>
</dbReference>
<feature type="transmembrane region" description="Helical" evidence="1">
    <location>
        <begin position="99"/>
        <end position="116"/>
    </location>
</feature>
<feature type="transmembrane region" description="Helical" evidence="1">
    <location>
        <begin position="345"/>
        <end position="366"/>
    </location>
</feature>
<keyword evidence="3" id="KW-0808">Transferase</keyword>
<dbReference type="EMBL" id="WNWM01000002">
    <property type="protein sequence ID" value="MUI12053.1"/>
    <property type="molecule type" value="Genomic_DNA"/>
</dbReference>
<keyword evidence="3" id="KW-0012">Acyltransferase</keyword>
<feature type="transmembrane region" description="Helical" evidence="1">
    <location>
        <begin position="295"/>
        <end position="314"/>
    </location>
</feature>
<protein>
    <submittedName>
        <fullName evidence="3">Acyltransferase family protein</fullName>
    </submittedName>
</protein>